<gene>
    <name evidence="1" type="ORF">Pla52n_17870</name>
</gene>
<dbReference type="AlphaFoldDB" id="A0A5C6B2L6"/>
<evidence type="ECO:0000313" key="1">
    <source>
        <dbReference type="EMBL" id="TWU06067.1"/>
    </source>
</evidence>
<protein>
    <submittedName>
        <fullName evidence="1">Uncharacterized protein</fullName>
    </submittedName>
</protein>
<dbReference type="EMBL" id="SJPN01000002">
    <property type="protein sequence ID" value="TWU06067.1"/>
    <property type="molecule type" value="Genomic_DNA"/>
</dbReference>
<name>A0A5C6B2L6_9BACT</name>
<reference evidence="1 2" key="1">
    <citation type="submission" date="2019-02" db="EMBL/GenBank/DDBJ databases">
        <title>Deep-cultivation of Planctomycetes and their phenomic and genomic characterization uncovers novel biology.</title>
        <authorList>
            <person name="Wiegand S."/>
            <person name="Jogler M."/>
            <person name="Boedeker C."/>
            <person name="Pinto D."/>
            <person name="Vollmers J."/>
            <person name="Rivas-Marin E."/>
            <person name="Kohn T."/>
            <person name="Peeters S.H."/>
            <person name="Heuer A."/>
            <person name="Rast P."/>
            <person name="Oberbeckmann S."/>
            <person name="Bunk B."/>
            <person name="Jeske O."/>
            <person name="Meyerdierks A."/>
            <person name="Storesund J.E."/>
            <person name="Kallscheuer N."/>
            <person name="Luecker S."/>
            <person name="Lage O.M."/>
            <person name="Pohl T."/>
            <person name="Merkel B.J."/>
            <person name="Hornburger P."/>
            <person name="Mueller R.-W."/>
            <person name="Bruemmer F."/>
            <person name="Labrenz M."/>
            <person name="Spormann A.M."/>
            <person name="Op Den Camp H."/>
            <person name="Overmann J."/>
            <person name="Amann R."/>
            <person name="Jetten M.S.M."/>
            <person name="Mascher T."/>
            <person name="Medema M.H."/>
            <person name="Devos D.P."/>
            <person name="Kaster A.-K."/>
            <person name="Ovreas L."/>
            <person name="Rohde M."/>
            <person name="Galperin M.Y."/>
            <person name="Jogler C."/>
        </authorList>
    </citation>
    <scope>NUCLEOTIDE SEQUENCE [LARGE SCALE GENOMIC DNA]</scope>
    <source>
        <strain evidence="1 2">Pla52n</strain>
    </source>
</reference>
<evidence type="ECO:0000313" key="2">
    <source>
        <dbReference type="Proteomes" id="UP000320176"/>
    </source>
</evidence>
<dbReference type="Proteomes" id="UP000320176">
    <property type="component" value="Unassembled WGS sequence"/>
</dbReference>
<comment type="caution">
    <text evidence="1">The sequence shown here is derived from an EMBL/GenBank/DDBJ whole genome shotgun (WGS) entry which is preliminary data.</text>
</comment>
<organism evidence="1 2">
    <name type="scientific">Stieleria varia</name>
    <dbReference type="NCBI Taxonomy" id="2528005"/>
    <lineage>
        <taxon>Bacteria</taxon>
        <taxon>Pseudomonadati</taxon>
        <taxon>Planctomycetota</taxon>
        <taxon>Planctomycetia</taxon>
        <taxon>Pirellulales</taxon>
        <taxon>Pirellulaceae</taxon>
        <taxon>Stieleria</taxon>
    </lineage>
</organism>
<sequence>MWAVQVKKLILCSDNGSDSEPIATCTKQSIALILSIATLISIGCSVPMPGGGVMVPEVLGSKVDEIHRQQEQNAELAKLIIYAHEFEMNLQEDPARRAASEKSDSTFSYYGEVRPRGLRLTPAGEDHVKKIAEVLRNGQQNGALTHAVIERSQTSKRWDTEHQYPVHRNSELDAMRRAVVVRALESLGVIDADELVIVAPAFPTGLDAPEAAAAYRNATVTTRGNTNY</sequence>
<accession>A0A5C6B2L6</accession>
<keyword evidence="2" id="KW-1185">Reference proteome</keyword>
<proteinExistence type="predicted"/>